<dbReference type="Bgee" id="FBgn0039676">
    <property type="expression patterns" value="Expressed in thoracic segment and 1 other cell type or tissue"/>
</dbReference>
<keyword evidence="5 12" id="KW-0812">Transmembrane</keyword>
<keyword evidence="3 12" id="KW-0813">Transport</keyword>
<dbReference type="GO" id="GO:0005886">
    <property type="term" value="C:plasma membrane"/>
    <property type="evidence" value="ECO:0000318"/>
    <property type="project" value="GO_Central"/>
</dbReference>
<reference evidence="13 15" key="10">
    <citation type="journal article" date="2015" name="G3 (Bethesda)">
        <title>Gene Model Annotations for Drosophila melanogaster: The Rule-Benders.</title>
        <authorList>
            <consortium name="FlyBase Consortium"/>
            <person name="Crosby M.A."/>
            <person name="Gramates L.S."/>
            <person name="Dos Santos G."/>
            <person name="Matthews B.B."/>
            <person name="St Pierre S.E."/>
            <person name="Zhou P."/>
            <person name="Schroeder A.J."/>
            <person name="Falls K."/>
            <person name="Emmert D.B."/>
            <person name="Russo S.M."/>
            <person name="Gelbart W.M."/>
            <person name="null"/>
        </authorList>
    </citation>
    <scope>NUCLEOTIDE SEQUENCE [LARGE SCALE GENOMIC DNA]</scope>
    <source>
        <strain evidence="15">Berkeley</strain>
    </source>
</reference>
<dbReference type="PANTHER" id="PTHR11690:SF299">
    <property type="entry name" value="PICKPOCKET 20, ISOFORM A"/>
    <property type="match status" value="1"/>
</dbReference>
<comment type="similarity">
    <text evidence="2 12">Belongs to the amiloride-sensitive sodium channel (TC 1.A.6) family.</text>
</comment>
<dbReference type="GO" id="GO:0016020">
    <property type="term" value="C:membrane"/>
    <property type="evidence" value="ECO:0000250"/>
    <property type="project" value="FlyBase"/>
</dbReference>
<dbReference type="PhylomeDB" id="Q9VAJ6"/>
<evidence type="ECO:0000313" key="14">
    <source>
        <dbReference type="FlyBase" id="FBgn0039676"/>
    </source>
</evidence>
<dbReference type="UCSC" id="CG7577-RA">
    <property type="organism name" value="d. melanogaster"/>
</dbReference>
<dbReference type="RefSeq" id="NP_651705.2">
    <property type="nucleotide sequence ID" value="NM_143448.2"/>
</dbReference>
<dbReference type="FlyBase" id="FBgn0039676">
    <property type="gene designation" value="ppk20"/>
</dbReference>
<dbReference type="AlphaFoldDB" id="Q9VAJ6"/>
<dbReference type="PANTHER" id="PTHR11690">
    <property type="entry name" value="AMILORIDE-SENSITIVE SODIUM CHANNEL-RELATED"/>
    <property type="match status" value="1"/>
</dbReference>
<reference evidence="13 15" key="2">
    <citation type="journal article" date="2002" name="Genome Biol.">
        <title>Finishing a whole-genome shotgun: release 3 of the Drosophila melanogaster euchromatic genome sequence.</title>
        <authorList>
            <person name="Celniker S.E."/>
            <person name="Wheeler D.A."/>
            <person name="Kronmiller B."/>
            <person name="Carlson J.W."/>
            <person name="Halpern A."/>
            <person name="Patel S."/>
            <person name="Adams M."/>
            <person name="Champe M."/>
            <person name="Dugan S.P."/>
            <person name="Frise E."/>
            <person name="Hodgson A."/>
            <person name="George R.A."/>
            <person name="Hoskins R.A."/>
            <person name="Laverty T."/>
            <person name="Muzny D.M."/>
            <person name="Nelson C.R."/>
            <person name="Pacleb J.M."/>
            <person name="Park S."/>
            <person name="Pfeiffer B.D."/>
            <person name="Richards S."/>
            <person name="Sodergren E.J."/>
            <person name="Svirskas R."/>
            <person name="Tabor P.E."/>
            <person name="Wan K."/>
            <person name="Stapleton M."/>
            <person name="Sutton G.G."/>
            <person name="Venter C."/>
            <person name="Weinstock G."/>
            <person name="Scherer S.E."/>
            <person name="Myers E.W."/>
            <person name="Gibbs R.A."/>
            <person name="Rubin G.M."/>
        </authorList>
    </citation>
    <scope>NUCLEOTIDE SEQUENCE [LARGE SCALE GENOMIC DNA]</scope>
    <source>
        <strain evidence="15">Berkeley</strain>
    </source>
</reference>
<dbReference type="Reactome" id="R-DME-2672351">
    <property type="pathway name" value="Stimuli-sensing channels"/>
</dbReference>
<reference evidence="13 15" key="3">
    <citation type="journal article" date="2002" name="Genome Biol.">
        <title>Annotation of the Drosophila melanogaster euchromatic genome: a systematic review.</title>
        <authorList>
            <person name="Misra S."/>
            <person name="Crosby M.A."/>
            <person name="Mungall C.J."/>
            <person name="Matthews B.B."/>
            <person name="Campbell K.S."/>
            <person name="Hradecky P."/>
            <person name="Huang Y."/>
            <person name="Kaminker J.S."/>
            <person name="Millburn G.H."/>
            <person name="Prochnik S.E."/>
            <person name="Smith C.D."/>
            <person name="Tupy J.L."/>
            <person name="Whitfied E.J."/>
            <person name="Bayraktaroglu L."/>
            <person name="Berman B.P."/>
            <person name="Bettencourt B.R."/>
            <person name="Celniker S.E."/>
            <person name="de Grey A.D."/>
            <person name="Drysdale R.A."/>
            <person name="Harris N.L."/>
            <person name="Richter J."/>
            <person name="Russo S."/>
            <person name="Schroeder A.J."/>
            <person name="Shu S.Q."/>
            <person name="Stapleton M."/>
            <person name="Yamada C."/>
            <person name="Ashburner M."/>
            <person name="Gelbart W.M."/>
            <person name="Rubin G.M."/>
            <person name="Lewis S.E."/>
        </authorList>
    </citation>
    <scope>GENOME REANNOTATION</scope>
    <source>
        <strain evidence="15">Berkeley</strain>
    </source>
</reference>
<dbReference type="GO" id="GO:0015280">
    <property type="term" value="F:ligand-gated sodium channel activity"/>
    <property type="evidence" value="ECO:0000318"/>
    <property type="project" value="GO_Central"/>
</dbReference>
<evidence type="ECO:0000313" key="15">
    <source>
        <dbReference type="Proteomes" id="UP000000803"/>
    </source>
</evidence>
<dbReference type="VEuPathDB" id="VectorBase:FBgn0039676"/>
<dbReference type="OrthoDB" id="5874059at2759"/>
<dbReference type="GO" id="GO:0005272">
    <property type="term" value="F:sodium channel activity"/>
    <property type="evidence" value="ECO:0000250"/>
    <property type="project" value="FlyBase"/>
</dbReference>
<reference evidence="13 15" key="5">
    <citation type="journal article" date="2002" name="Genome Biol.">
        <title>Heterochromatic sequences in a Drosophila whole-genome shotgun assembly.</title>
        <authorList>
            <person name="Hoskins R.A."/>
            <person name="Smith C.D."/>
            <person name="Carlson J.W."/>
            <person name="Carvalho A.B."/>
            <person name="Halpern A."/>
            <person name="Kaminker J.S."/>
            <person name="Kennedy C."/>
            <person name="Mungall C.J."/>
            <person name="Sullivan B.A."/>
            <person name="Sutton G.G."/>
            <person name="Yasuhara J.C."/>
            <person name="Wakimoto B.T."/>
            <person name="Myers E.W."/>
            <person name="Celniker S.E."/>
            <person name="Rubin G.M."/>
            <person name="Karpen G.H."/>
        </authorList>
    </citation>
    <scope>NUCLEOTIDE SEQUENCE [LARGE SCALE GENOMIC DNA]</scope>
    <source>
        <strain evidence="15">Berkeley</strain>
    </source>
</reference>
<keyword evidence="7" id="KW-0915">Sodium</keyword>
<dbReference type="InterPro" id="IPR001873">
    <property type="entry name" value="ENaC"/>
</dbReference>
<dbReference type="CTD" id="43486"/>
<dbReference type="FunCoup" id="Q9VAJ6">
    <property type="interactions" value="17"/>
</dbReference>
<dbReference type="EMBL" id="AE014297">
    <property type="protein sequence ID" value="AAF56910.2"/>
    <property type="molecule type" value="Genomic_DNA"/>
</dbReference>
<dbReference type="Proteomes" id="UP000000803">
    <property type="component" value="Chromosome 3R"/>
</dbReference>
<dbReference type="PaxDb" id="7227-FBpp0084832"/>
<keyword evidence="9" id="KW-0472">Membrane</keyword>
<dbReference type="STRING" id="7227.FBpp0084832"/>
<keyword evidence="11 12" id="KW-0407">Ion channel</keyword>
<keyword evidence="10 12" id="KW-0739">Sodium transport</keyword>
<reference evidence="13 15" key="7">
    <citation type="journal article" date="2007" name="Science">
        <title>The Release 5.1 annotation of Drosophila melanogaster heterochromatin.</title>
        <authorList>
            <person name="Smith C.D."/>
            <person name="Shu S."/>
            <person name="Mungall C.J."/>
            <person name="Karpen G.H."/>
        </authorList>
    </citation>
    <scope>NUCLEOTIDE SEQUENCE [LARGE SCALE GENOMIC DNA]</scope>
    <source>
        <strain evidence="15">Berkeley</strain>
    </source>
</reference>
<dbReference type="BioGRID-ORCS" id="43486">
    <property type="hits" value="0 hits in 1 CRISPR screen"/>
</dbReference>
<dbReference type="GeneID" id="43486"/>
<reference evidence="13 15" key="4">
    <citation type="journal article" date="2002" name="Genome Biol.">
        <title>The transposable elements of the Drosophila melanogaster euchromatin: a genomics perspective.</title>
        <authorList>
            <person name="Kaminker J.S."/>
            <person name="Bergman C.M."/>
            <person name="Kronmiller B."/>
            <person name="Carlson J."/>
            <person name="Svirskas R."/>
            <person name="Patel S."/>
            <person name="Frise E."/>
            <person name="Wheeler D.A."/>
            <person name="Lewis S.E."/>
            <person name="Rubin G.M."/>
            <person name="Ashburner M."/>
            <person name="Celniker S.E."/>
        </authorList>
    </citation>
    <scope>NUCLEOTIDE SEQUENCE [LARGE SCALE GENOMIC DNA]</scope>
    <source>
        <strain evidence="15">Berkeley</strain>
    </source>
</reference>
<gene>
    <name evidence="13 14" type="primary">ppk20</name>
    <name evidence="13" type="synonym">Dmel\CG7577</name>
    <name evidence="13" type="synonym">PPK20</name>
    <name evidence="13" type="synonym">Ppk20</name>
    <name evidence="13 14" type="ORF">CG7577</name>
    <name evidence="13" type="ORF">Dmel_CG7577</name>
</gene>
<dbReference type="Gene3D" id="2.60.470.10">
    <property type="entry name" value="Acid-sensing ion channels like domains"/>
    <property type="match status" value="1"/>
</dbReference>
<dbReference type="AGR" id="FB:FBgn0039676"/>
<keyword evidence="8 12" id="KW-0406">Ion transport</keyword>
<reference evidence="13 15" key="9">
    <citation type="journal article" date="2015" name="G3 (Bethesda)">
        <title>Gene Model Annotations for Drosophila melanogaster: Impact of High-Throughput Data.</title>
        <authorList>
            <consortium name="FlyBase Consortium"/>
            <person name="Matthews B.B."/>
            <person name="Dos Santos G."/>
            <person name="Crosby M.A."/>
            <person name="Emmert D.B."/>
            <person name="St Pierre S.E."/>
            <person name="Gramates L.S."/>
            <person name="Zhou P."/>
            <person name="Schroeder A.J."/>
            <person name="Falls K."/>
            <person name="Strelets V."/>
            <person name="Russo S.M."/>
            <person name="Gelbart W.M."/>
            <person name="null"/>
        </authorList>
    </citation>
    <scope>NUCLEOTIDE SEQUENCE [LARGE SCALE GENOMIC DNA]</scope>
    <source>
        <strain evidence="15">Berkeley</strain>
    </source>
</reference>
<dbReference type="OMA" id="YIMIKKP"/>
<evidence type="ECO:0000313" key="13">
    <source>
        <dbReference type="EMBL" id="AAF56910.2"/>
    </source>
</evidence>
<reference evidence="13 15" key="6">
    <citation type="journal article" date="2005" name="PLoS Comput. Biol.">
        <title>Combined evidence annotation of transposable elements in genome sequences.</title>
        <authorList>
            <person name="Quesneville H."/>
            <person name="Bergman C.M."/>
            <person name="Andrieu O."/>
            <person name="Autard D."/>
            <person name="Nouaud D."/>
            <person name="Ashburner M."/>
            <person name="Anxolabehere D."/>
        </authorList>
    </citation>
    <scope>NUCLEOTIDE SEQUENCE [LARGE SCALE GENOMIC DNA]</scope>
    <source>
        <strain evidence="15">Berkeley</strain>
    </source>
</reference>
<keyword evidence="6" id="KW-1133">Transmembrane helix</keyword>
<dbReference type="Pfam" id="PF00858">
    <property type="entry name" value="ASC"/>
    <property type="match status" value="1"/>
</dbReference>
<evidence type="ECO:0000256" key="10">
    <source>
        <dbReference type="ARBA" id="ARBA00023201"/>
    </source>
</evidence>
<evidence type="ECO:0000256" key="4">
    <source>
        <dbReference type="ARBA" id="ARBA00022461"/>
    </source>
</evidence>
<reference evidence="13 15" key="8">
    <citation type="journal article" date="2007" name="Science">
        <title>Sequence finishing and mapping of Drosophila melanogaster heterochromatin.</title>
        <authorList>
            <person name="Hoskins R.A."/>
            <person name="Carlson J.W."/>
            <person name="Kennedy C."/>
            <person name="Acevedo D."/>
            <person name="Evans-Holm M."/>
            <person name="Frise E."/>
            <person name="Wan K.H."/>
            <person name="Park S."/>
            <person name="Mendez-Lago M."/>
            <person name="Rossi F."/>
            <person name="Villasante A."/>
            <person name="Dimitri P."/>
            <person name="Karpen G.H."/>
            <person name="Celniker S.E."/>
        </authorList>
    </citation>
    <scope>NUCLEOTIDE SEQUENCE [LARGE SCALE GENOMIC DNA]</scope>
    <source>
        <strain evidence="15">Berkeley</strain>
    </source>
</reference>
<evidence type="ECO:0000256" key="9">
    <source>
        <dbReference type="ARBA" id="ARBA00023136"/>
    </source>
</evidence>
<evidence type="ECO:0000256" key="6">
    <source>
        <dbReference type="ARBA" id="ARBA00022989"/>
    </source>
</evidence>
<reference evidence="13 15" key="1">
    <citation type="journal article" date="2000" name="Science">
        <title>The genome sequence of Drosophila melanogaster.</title>
        <authorList>
            <person name="Adams M.D."/>
            <person name="Celniker S.E."/>
            <person name="Holt R.A."/>
            <person name="Evans C.A."/>
            <person name="Gocayne J.D."/>
            <person name="Amanatides P.G."/>
            <person name="Scherer S.E."/>
            <person name="Li P.W."/>
            <person name="Hoskins R.A."/>
            <person name="Galle R.F."/>
            <person name="George R.A."/>
            <person name="Lewis S.E."/>
            <person name="Richards S."/>
            <person name="Ashburner M."/>
            <person name="Henderson S.N."/>
            <person name="Sutton G.G."/>
            <person name="Wortman J.R."/>
            <person name="Yandell M.D."/>
            <person name="Zhang Q."/>
            <person name="Chen L.X."/>
            <person name="Brandon R.C."/>
            <person name="Rogers Y.H."/>
            <person name="Blazej R.G."/>
            <person name="Champe M."/>
            <person name="Pfeiffer B.D."/>
            <person name="Wan K.H."/>
            <person name="Doyle C."/>
            <person name="Baxter E.G."/>
            <person name="Helt G."/>
            <person name="Nelson C.R."/>
            <person name="Gabor G.L."/>
            <person name="Abril J.F."/>
            <person name="Agbayani A."/>
            <person name="An H.J."/>
            <person name="Andrews-Pfannkoch C."/>
            <person name="Baldwin D."/>
            <person name="Ballew R.M."/>
            <person name="Basu A."/>
            <person name="Baxendale J."/>
            <person name="Bayraktaroglu L."/>
            <person name="Beasley E.M."/>
            <person name="Beeson K.Y."/>
            <person name="Benos P.V."/>
            <person name="Berman B.P."/>
            <person name="Bhandari D."/>
            <person name="Bolshakov S."/>
            <person name="Borkova D."/>
            <person name="Botchan M.R."/>
            <person name="Bouck J."/>
            <person name="Brokstein P."/>
            <person name="Brottier P."/>
            <person name="Burtis K.C."/>
            <person name="Busam D.A."/>
            <person name="Butler H."/>
            <person name="Cadieu E."/>
            <person name="Center A."/>
            <person name="Chandra I."/>
            <person name="Cherry J.M."/>
            <person name="Cawley S."/>
            <person name="Dahlke C."/>
            <person name="Davenport L.B."/>
            <person name="Davies P."/>
            <person name="de Pablos B."/>
            <person name="Delcher A."/>
            <person name="Deng Z."/>
            <person name="Mays A.D."/>
            <person name="Dew I."/>
            <person name="Dietz S.M."/>
            <person name="Dodson K."/>
            <person name="Doup L.E."/>
            <person name="Downes M."/>
            <person name="Dugan-Rocha S."/>
            <person name="Dunkov B.C."/>
            <person name="Dunn P."/>
            <person name="Durbin K.J."/>
            <person name="Evangelista C.C."/>
            <person name="Ferraz C."/>
            <person name="Ferriera S."/>
            <person name="Fleischmann W."/>
            <person name="Fosler C."/>
            <person name="Gabrielian A.E."/>
            <person name="Garg N.S."/>
            <person name="Gelbart W.M."/>
            <person name="Glasser K."/>
            <person name="Glodek A."/>
            <person name="Gong F."/>
            <person name="Gorrell J.H."/>
            <person name="Gu Z."/>
            <person name="Guan P."/>
            <person name="Harris M."/>
            <person name="Harris N.L."/>
            <person name="Harvey D."/>
            <person name="Heiman T.J."/>
            <person name="Hernandez J.R."/>
            <person name="Houck J."/>
            <person name="Hostin D."/>
            <person name="Houston K.A."/>
            <person name="Howland T.J."/>
            <person name="Wei M.H."/>
            <person name="Ibegwam C."/>
            <person name="Jalali M."/>
            <person name="Kalush F."/>
            <person name="Karpen G.H."/>
            <person name="Ke Z."/>
            <person name="Kennison J.A."/>
            <person name="Ketchum K.A."/>
            <person name="Kimmel B.E."/>
            <person name="Kodira C.D."/>
            <person name="Kraft C."/>
            <person name="Kravitz S."/>
            <person name="Kulp D."/>
            <person name="Lai Z."/>
            <person name="Lasko P."/>
            <person name="Lei Y."/>
            <person name="Levitsky A.A."/>
            <person name="Li J."/>
            <person name="Li Z."/>
            <person name="Liang Y."/>
            <person name="Lin X."/>
            <person name="Liu X."/>
            <person name="Mattei B."/>
            <person name="McIntosh T.C."/>
            <person name="McLeod M.P."/>
            <person name="McPherson D."/>
            <person name="Merkulov G."/>
            <person name="Milshina N.V."/>
            <person name="Mobarry C."/>
            <person name="Morris J."/>
            <person name="Moshrefi A."/>
            <person name="Mount S.M."/>
            <person name="Moy M."/>
            <person name="Murphy B."/>
            <person name="Murphy L."/>
            <person name="Muzny D.M."/>
            <person name="Nelson D.L."/>
            <person name="Nelson D.R."/>
            <person name="Nelson K.A."/>
            <person name="Nixon K."/>
            <person name="Nusskern D.R."/>
            <person name="Pacleb J.M."/>
            <person name="Palazzolo M."/>
            <person name="Pittman G.S."/>
            <person name="Pan S."/>
            <person name="Pollard J."/>
            <person name="Puri V."/>
            <person name="Reese M.G."/>
            <person name="Reinert K."/>
            <person name="Remington K."/>
            <person name="Saunders R.D."/>
            <person name="Scheeler F."/>
            <person name="Shen H."/>
            <person name="Shue B.C."/>
            <person name="Siden-Kiamos I."/>
            <person name="Simpson M."/>
            <person name="Skupski M.P."/>
            <person name="Smith T."/>
            <person name="Spier E."/>
            <person name="Spradling A.C."/>
            <person name="Stapleton M."/>
            <person name="Strong R."/>
            <person name="Sun E."/>
            <person name="Svirskas R."/>
            <person name="Tector C."/>
            <person name="Turner R."/>
            <person name="Venter E."/>
            <person name="Wang A.H."/>
            <person name="Wang X."/>
            <person name="Wang Z.Y."/>
            <person name="Wassarman D.A."/>
            <person name="Weinstock G.M."/>
            <person name="Weissenbach J."/>
            <person name="Williams S.M."/>
            <person name="WoodageT"/>
            <person name="Worley K.C."/>
            <person name="Wu D."/>
            <person name="Yang S."/>
            <person name="Yao Q.A."/>
            <person name="Ye J."/>
            <person name="Yeh R.F."/>
            <person name="Zaveri J.S."/>
            <person name="Zhan M."/>
            <person name="Zhang G."/>
            <person name="Zhao Q."/>
            <person name="Zheng L."/>
            <person name="Zheng X.H."/>
            <person name="Zhong F.N."/>
            <person name="Zhong W."/>
            <person name="Zhou X."/>
            <person name="Zhu S."/>
            <person name="Zhu X."/>
            <person name="Smith H.O."/>
            <person name="Gibbs R.A."/>
            <person name="Myers E.W."/>
            <person name="Rubin G.M."/>
            <person name="Venter J.C."/>
        </authorList>
    </citation>
    <scope>NUCLEOTIDE SEQUENCE [LARGE SCALE GENOMIC DNA]</scope>
    <source>
        <strain evidence="15">Berkeley</strain>
    </source>
</reference>
<dbReference type="GO" id="GO:0006814">
    <property type="term" value="P:sodium ion transport"/>
    <property type="evidence" value="ECO:0000250"/>
    <property type="project" value="FlyBase"/>
</dbReference>
<proteinExistence type="inferred from homology"/>
<evidence type="ECO:0000256" key="2">
    <source>
        <dbReference type="ARBA" id="ARBA00007193"/>
    </source>
</evidence>
<evidence type="ECO:0000256" key="12">
    <source>
        <dbReference type="RuleBase" id="RU000679"/>
    </source>
</evidence>
<evidence type="ECO:0000256" key="5">
    <source>
        <dbReference type="ARBA" id="ARBA00022692"/>
    </source>
</evidence>
<sequence length="587" mass="67421">MAKGDNSVKPTEAAGFGDNERCLADLLKVHFRSYCEKSTIHCVRYLYDSHLHNLERFVVYPLFISTFNFKLYIIIVFRIIWSMLLIISIGLSFFFYLLLSERFVSQKLQTVVHDPQFPVFLVPFPAVGICTDNRINWNKLEAAKEQFLPTNASVELVESFTVLVSRMETLRFGSYLSSLAELEDDNLEAVGFVNLTELAIFMTLQCSDIMVPKSCLWRSSSFNCCEYFVLEKTEFGFCLVFNSEVSPRSKAIKQKEGNNFYPRHNAKAGQSTGLNFDLILNESFRRPDSQANNNVYVSICQAPDQLNNVVYSITQNTETYVTVRPGLTWTDNTTRSIPPERRNCLFADEQGELDANDSAKNFGKPFQLSNCLNRCHESYLIQLCNCSLPIFFLYNHRVPDCNAVSLRCLARHNDIFSYDKRRDEDALFSATKLGMTCSCLVDCYLLDYYTSTTTLPLSAHKLPKDPHQKLFRVDVHYQVETTPLYRTSLEFTIIDLIANLGGIFGLCLGASMVSAFELIYYLTVGLAMHLYDHQYYGVLFKHLKAKWVNLKGYLRNEVGHLAENPAAHKDTNDRKLRHPFNYRKNVW</sequence>
<evidence type="ECO:0000256" key="1">
    <source>
        <dbReference type="ARBA" id="ARBA00004141"/>
    </source>
</evidence>
<protein>
    <submittedName>
        <fullName evidence="13">Pickpocket 20, isoform A</fullName>
    </submittedName>
</protein>
<accession>Q9VAJ6</accession>
<keyword evidence="15" id="KW-1185">Reference proteome</keyword>
<evidence type="ECO:0000256" key="3">
    <source>
        <dbReference type="ARBA" id="ARBA00022448"/>
    </source>
</evidence>
<dbReference type="ExpressionAtlas" id="Q9VAJ6">
    <property type="expression patterns" value="baseline and differential"/>
</dbReference>
<reference evidence="13 15" key="11">
    <citation type="journal article" date="2015" name="Genome Res.">
        <title>The Release 6 reference sequence of the Drosophila melanogaster genome.</title>
        <authorList>
            <person name="Hoskins R.A."/>
            <person name="Carlson J.W."/>
            <person name="Wan K.H."/>
            <person name="Park S."/>
            <person name="Mendez I."/>
            <person name="Galle S.E."/>
            <person name="Booth B.W."/>
            <person name="Pfeiffer B.D."/>
            <person name="George R.A."/>
            <person name="Svirskas R."/>
            <person name="Krzywinski M."/>
            <person name="Schein J."/>
            <person name="Accardo M.C."/>
            <person name="Damia E."/>
            <person name="Messina G."/>
            <person name="Mendez-Lago M."/>
            <person name="de Pablos B."/>
            <person name="Demakova O.V."/>
            <person name="Andreyeva E.N."/>
            <person name="Boldyreva L.V."/>
            <person name="Marra M."/>
            <person name="Carvalho A.B."/>
            <person name="Dimitri P."/>
            <person name="Villasante A."/>
            <person name="Zhimulev I.F."/>
            <person name="Rubin G.M."/>
            <person name="Karpen G.H."/>
            <person name="Celniker S.E."/>
        </authorList>
    </citation>
    <scope>NUCLEOTIDE SEQUENCE [LARGE SCALE GENOMIC DNA]</scope>
    <source>
        <strain evidence="15">Berkeley</strain>
    </source>
</reference>
<name>Q9VAJ6_DROME</name>
<dbReference type="InParanoid" id="Q9VAJ6"/>
<dbReference type="GO" id="GO:0035725">
    <property type="term" value="P:sodium ion transmembrane transport"/>
    <property type="evidence" value="ECO:0000318"/>
    <property type="project" value="GO_Central"/>
</dbReference>
<dbReference type="PRINTS" id="PR01078">
    <property type="entry name" value="AMINACHANNEL"/>
</dbReference>
<dbReference type="FunFam" id="2.60.470.10:FF:000015">
    <property type="entry name" value="Pickpocket 20, isoform B"/>
    <property type="match status" value="1"/>
</dbReference>
<evidence type="ECO:0000256" key="11">
    <source>
        <dbReference type="ARBA" id="ARBA00023303"/>
    </source>
</evidence>
<organism evidence="13 15">
    <name type="scientific">Drosophila melanogaster</name>
    <name type="common">Fruit fly</name>
    <dbReference type="NCBI Taxonomy" id="7227"/>
    <lineage>
        <taxon>Eukaryota</taxon>
        <taxon>Metazoa</taxon>
        <taxon>Ecdysozoa</taxon>
        <taxon>Arthropoda</taxon>
        <taxon>Hexapoda</taxon>
        <taxon>Insecta</taxon>
        <taxon>Pterygota</taxon>
        <taxon>Neoptera</taxon>
        <taxon>Endopterygota</taxon>
        <taxon>Diptera</taxon>
        <taxon>Brachycera</taxon>
        <taxon>Muscomorpha</taxon>
        <taxon>Ephydroidea</taxon>
        <taxon>Drosophilidae</taxon>
        <taxon>Drosophila</taxon>
        <taxon>Sophophora</taxon>
    </lineage>
</organism>
<dbReference type="eggNOG" id="KOG4294">
    <property type="taxonomic scope" value="Eukaryota"/>
</dbReference>
<dbReference type="Gene3D" id="1.10.287.770">
    <property type="entry name" value="YojJ-like"/>
    <property type="match status" value="1"/>
</dbReference>
<evidence type="ECO:0000256" key="8">
    <source>
        <dbReference type="ARBA" id="ARBA00023065"/>
    </source>
</evidence>
<comment type="subcellular location">
    <subcellularLocation>
        <location evidence="1">Membrane</location>
        <topology evidence="1">Multi-pass membrane protein</topology>
    </subcellularLocation>
</comment>
<dbReference type="FunFam" id="1.10.287.770:FF:000021">
    <property type="entry name" value="Pickpocket 20, isoform B"/>
    <property type="match status" value="1"/>
</dbReference>
<keyword evidence="4 12" id="KW-0894">Sodium channel</keyword>
<evidence type="ECO:0000256" key="7">
    <source>
        <dbReference type="ARBA" id="ARBA00023053"/>
    </source>
</evidence>